<dbReference type="Proteomes" id="UP000244874">
    <property type="component" value="Unassembled WGS sequence"/>
</dbReference>
<dbReference type="EMBL" id="QANO01000143">
    <property type="protein sequence ID" value="PTU50555.1"/>
    <property type="molecule type" value="Genomic_DNA"/>
</dbReference>
<evidence type="ECO:0000313" key="1">
    <source>
        <dbReference type="EMBL" id="PTU50555.1"/>
    </source>
</evidence>
<dbReference type="AlphaFoldDB" id="A0A2R7UGF3"/>
<reference evidence="1 2" key="1">
    <citation type="submission" date="2018-04" db="EMBL/GenBank/DDBJ databases">
        <authorList>
            <person name="Go L.Y."/>
            <person name="Mitchell J.A."/>
        </authorList>
    </citation>
    <scope>NUCLEOTIDE SEQUENCE [LARGE SCALE GENOMIC DNA]</scope>
    <source>
        <strain evidence="1 2">KCJK7865</strain>
    </source>
</reference>
<evidence type="ECO:0000313" key="2">
    <source>
        <dbReference type="Proteomes" id="UP000244874"/>
    </source>
</evidence>
<name>A0A2R7UGF3_PSEDL</name>
<organism evidence="1 2">
    <name type="scientific">Pseudomonas plecoglossicida</name>
    <dbReference type="NCBI Taxonomy" id="70775"/>
    <lineage>
        <taxon>Bacteria</taxon>
        <taxon>Pseudomonadati</taxon>
        <taxon>Pseudomonadota</taxon>
        <taxon>Gammaproteobacteria</taxon>
        <taxon>Pseudomonadales</taxon>
        <taxon>Pseudomonadaceae</taxon>
        <taxon>Pseudomonas</taxon>
    </lineage>
</organism>
<accession>A0A2R7UGF3</accession>
<sequence length="70" mass="7682">MLERFHGIRGLARSHRDLTVLECCAVPVGAGKPAKKPTRYQAMSRSSRRRILPTGVIGNDSRSTMCLGTL</sequence>
<proteinExistence type="predicted"/>
<gene>
    <name evidence="1" type="ORF">DBB42_20025</name>
</gene>
<protein>
    <submittedName>
        <fullName evidence="1">Uncharacterized protein</fullName>
    </submittedName>
</protein>
<comment type="caution">
    <text evidence="1">The sequence shown here is derived from an EMBL/GenBank/DDBJ whole genome shotgun (WGS) entry which is preliminary data.</text>
</comment>